<sequence length="362" mass="40855">MNWLKNAWYVAGFNYELDDGKVVARRFLGTAVVMMRHSDGRIAALKDMCPHRLMPLSAGRRVGDELECGYHGLRFDVLGACTLVPGQTNIPKQACVSSYPLAERHGLLWIWMGDAERADHGLIPDIRWNDHPEWTPSRGYHHVDADFRLSVDNLMDLGHESWVHLQTIGQGEEECIPNYPVKVTVADEGVVQAHREMPNIDAPPFFAMVLDHDGRINRWQTAISLAPSICMTDFGVYPVGTSPDNAYRSHVLHLLTPETETTTHYFWSVARNRRLNDEALTQSICKAIAQTFDEDAVVLAIQQKQIETHGGPIPRLALRVDEAPIRTRRLLESLIKQESEDPSFVYRPALMIEDTTPELAMG</sequence>
<keyword evidence="2" id="KW-0479">Metal-binding</keyword>
<keyword evidence="5" id="KW-0411">Iron-sulfur</keyword>
<keyword evidence="4" id="KW-0408">Iron</keyword>
<dbReference type="Gene3D" id="3.90.380.10">
    <property type="entry name" value="Naphthalene 1,2-dioxygenase Alpha Subunit, Chain A, domain 1"/>
    <property type="match status" value="1"/>
</dbReference>
<evidence type="ECO:0000259" key="6">
    <source>
        <dbReference type="PROSITE" id="PS51296"/>
    </source>
</evidence>
<dbReference type="Pfam" id="PF00355">
    <property type="entry name" value="Rieske"/>
    <property type="match status" value="1"/>
</dbReference>
<evidence type="ECO:0000313" key="7">
    <source>
        <dbReference type="EMBL" id="RBP35990.1"/>
    </source>
</evidence>
<protein>
    <submittedName>
        <fullName evidence="7">Vanillate O-demethylase monooxygenase subunit</fullName>
    </submittedName>
</protein>
<evidence type="ECO:0000256" key="1">
    <source>
        <dbReference type="ARBA" id="ARBA00022714"/>
    </source>
</evidence>
<dbReference type="PANTHER" id="PTHR21266">
    <property type="entry name" value="IRON-SULFUR DOMAIN CONTAINING PROTEIN"/>
    <property type="match status" value="1"/>
</dbReference>
<dbReference type="InterPro" id="IPR050584">
    <property type="entry name" value="Cholesterol_7-desaturase"/>
</dbReference>
<keyword evidence="8" id="KW-1185">Reference proteome</keyword>
<dbReference type="InterPro" id="IPR044043">
    <property type="entry name" value="VanA_C_cat"/>
</dbReference>
<proteinExistence type="predicted"/>
<dbReference type="GO" id="GO:0051537">
    <property type="term" value="F:2 iron, 2 sulfur cluster binding"/>
    <property type="evidence" value="ECO:0007669"/>
    <property type="project" value="UniProtKB-KW"/>
</dbReference>
<dbReference type="CDD" id="cd08878">
    <property type="entry name" value="RHO_alpha_C_DMO-like"/>
    <property type="match status" value="1"/>
</dbReference>
<keyword evidence="7" id="KW-0808">Transferase</keyword>
<comment type="caution">
    <text evidence="7">The sequence shown here is derived from an EMBL/GenBank/DDBJ whole genome shotgun (WGS) entry which is preliminary data.</text>
</comment>
<evidence type="ECO:0000256" key="4">
    <source>
        <dbReference type="ARBA" id="ARBA00023004"/>
    </source>
</evidence>
<keyword evidence="1" id="KW-0001">2Fe-2S</keyword>
<dbReference type="RefSeq" id="WP_113934780.1">
    <property type="nucleotide sequence ID" value="NZ_JACCEU010000002.1"/>
</dbReference>
<evidence type="ECO:0000256" key="3">
    <source>
        <dbReference type="ARBA" id="ARBA00023002"/>
    </source>
</evidence>
<keyword evidence="7" id="KW-0489">Methyltransferase</keyword>
<dbReference type="SUPFAM" id="SSF50022">
    <property type="entry name" value="ISP domain"/>
    <property type="match status" value="1"/>
</dbReference>
<dbReference type="GO" id="GO:0046872">
    <property type="term" value="F:metal ion binding"/>
    <property type="evidence" value="ECO:0007669"/>
    <property type="project" value="UniProtKB-KW"/>
</dbReference>
<evidence type="ECO:0000313" key="8">
    <source>
        <dbReference type="Proteomes" id="UP000253628"/>
    </source>
</evidence>
<dbReference type="InterPro" id="IPR036922">
    <property type="entry name" value="Rieske_2Fe-2S_sf"/>
</dbReference>
<dbReference type="SUPFAM" id="SSF55961">
    <property type="entry name" value="Bet v1-like"/>
    <property type="match status" value="1"/>
</dbReference>
<dbReference type="Pfam" id="PF19112">
    <property type="entry name" value="VanA_C"/>
    <property type="match status" value="1"/>
</dbReference>
<evidence type="ECO:0000256" key="2">
    <source>
        <dbReference type="ARBA" id="ARBA00022723"/>
    </source>
</evidence>
<feature type="domain" description="Rieske" evidence="6">
    <location>
        <begin position="8"/>
        <end position="110"/>
    </location>
</feature>
<dbReference type="Proteomes" id="UP000253628">
    <property type="component" value="Unassembled WGS sequence"/>
</dbReference>
<dbReference type="EMBL" id="QNRQ01000014">
    <property type="protein sequence ID" value="RBP35990.1"/>
    <property type="molecule type" value="Genomic_DNA"/>
</dbReference>
<keyword evidence="7" id="KW-0503">Monooxygenase</keyword>
<dbReference type="AlphaFoldDB" id="A0A366H262"/>
<evidence type="ECO:0000256" key="5">
    <source>
        <dbReference type="ARBA" id="ARBA00023014"/>
    </source>
</evidence>
<dbReference type="GO" id="GO:0004497">
    <property type="term" value="F:monooxygenase activity"/>
    <property type="evidence" value="ECO:0007669"/>
    <property type="project" value="UniProtKB-KW"/>
</dbReference>
<dbReference type="PROSITE" id="PS51296">
    <property type="entry name" value="RIESKE"/>
    <property type="match status" value="1"/>
</dbReference>
<name>A0A366H262_9BURK</name>
<dbReference type="PANTHER" id="PTHR21266:SF60">
    <property type="entry name" value="3-KETOSTEROID-9-ALPHA-MONOOXYGENASE, OXYGENASE COMPONENT"/>
    <property type="match status" value="1"/>
</dbReference>
<keyword evidence="3" id="KW-0560">Oxidoreductase</keyword>
<organism evidence="7 8">
    <name type="scientific">Eoetvoesiella caeni</name>
    <dbReference type="NCBI Taxonomy" id="645616"/>
    <lineage>
        <taxon>Bacteria</taxon>
        <taxon>Pseudomonadati</taxon>
        <taxon>Pseudomonadota</taxon>
        <taxon>Betaproteobacteria</taxon>
        <taxon>Burkholderiales</taxon>
        <taxon>Alcaligenaceae</taxon>
        <taxon>Eoetvoesiella</taxon>
    </lineage>
</organism>
<dbReference type="Gene3D" id="2.102.10.10">
    <property type="entry name" value="Rieske [2Fe-2S] iron-sulphur domain"/>
    <property type="match status" value="1"/>
</dbReference>
<dbReference type="OrthoDB" id="9790995at2"/>
<dbReference type="GO" id="GO:0032259">
    <property type="term" value="P:methylation"/>
    <property type="evidence" value="ECO:0007669"/>
    <property type="project" value="UniProtKB-KW"/>
</dbReference>
<dbReference type="GO" id="GO:0008168">
    <property type="term" value="F:methyltransferase activity"/>
    <property type="evidence" value="ECO:0007669"/>
    <property type="project" value="UniProtKB-KW"/>
</dbReference>
<reference evidence="7 8" key="1">
    <citation type="submission" date="2018-06" db="EMBL/GenBank/DDBJ databases">
        <title>Genomic Encyclopedia of Type Strains, Phase IV (KMG-IV): sequencing the most valuable type-strain genomes for metagenomic binning, comparative biology and taxonomic classification.</title>
        <authorList>
            <person name="Goeker M."/>
        </authorList>
    </citation>
    <scope>NUCLEOTIDE SEQUENCE [LARGE SCALE GENOMIC DNA]</scope>
    <source>
        <strain evidence="7 8">DSM 25520</strain>
    </source>
</reference>
<dbReference type="InterPro" id="IPR017941">
    <property type="entry name" value="Rieske_2Fe-2S"/>
</dbReference>
<accession>A0A366H262</accession>
<gene>
    <name evidence="7" type="ORF">DFR37_11445</name>
</gene>